<organism evidence="1 2">
    <name type="scientific">Actinopolyspora saharensis</name>
    <dbReference type="NCBI Taxonomy" id="995062"/>
    <lineage>
        <taxon>Bacteria</taxon>
        <taxon>Bacillati</taxon>
        <taxon>Actinomycetota</taxon>
        <taxon>Actinomycetes</taxon>
        <taxon>Actinopolysporales</taxon>
        <taxon>Actinopolysporaceae</taxon>
        <taxon>Actinopolyspora</taxon>
    </lineage>
</organism>
<name>A0A1H0YHT2_9ACTN</name>
<gene>
    <name evidence="1" type="ORF">SAMN04489718_0473</name>
</gene>
<proteinExistence type="predicted"/>
<accession>A0A1H0YHT2</accession>
<dbReference type="AlphaFoldDB" id="A0A1H0YHT2"/>
<keyword evidence="2" id="KW-1185">Reference proteome</keyword>
<dbReference type="EMBL" id="FNKO01000001">
    <property type="protein sequence ID" value="SDQ14794.1"/>
    <property type="molecule type" value="Genomic_DNA"/>
</dbReference>
<dbReference type="STRING" id="995062.SAMN04489718_0473"/>
<dbReference type="InterPro" id="IPR025683">
    <property type="entry name" value="Protein_beta"/>
</dbReference>
<evidence type="ECO:0000313" key="1">
    <source>
        <dbReference type="EMBL" id="SDQ14794.1"/>
    </source>
</evidence>
<sequence length="386" mass="42827">MPIHGKTTGWCPMDDEAALSPLLVVKSKWGELDAILNTETVSPTPIIMVELLDRVPVSERAMMMKKLVRVGAELVRAGRSLWVDTTWLSKSSSLAKVPQGPFECLDERIDAETDGELPFQGIDVPPLVPVVSATVDERELGRVRLLREHKPRQIAVRLGKEPRSSGTQLIAHLERIMRLVGISSRDVHLVFDEGYIEGVDGQRVHNLVSTIAAVREYEFASITVLSGSTPSQRGTFETRFRARPELELWSAVAQLSRQPLRYGDYGVVHPVPPEGNGRGKPNPYIHYTLPDRSLFVARRIPNRKPGSVPKGAFEKYFLEVAEELVGRPEFAGEGFSWGDGRLYQCRHDSYPRVGNSSSWIAIATSHHIAHLSQRHGSESSGVPPAP</sequence>
<dbReference type="Proteomes" id="UP000199301">
    <property type="component" value="Unassembled WGS sequence"/>
</dbReference>
<dbReference type="Pfam" id="PF14350">
    <property type="entry name" value="Beta_protein"/>
    <property type="match status" value="1"/>
</dbReference>
<evidence type="ECO:0000313" key="2">
    <source>
        <dbReference type="Proteomes" id="UP000199301"/>
    </source>
</evidence>
<reference evidence="2" key="1">
    <citation type="submission" date="2016-10" db="EMBL/GenBank/DDBJ databases">
        <authorList>
            <person name="Varghese N."/>
            <person name="Submissions S."/>
        </authorList>
    </citation>
    <scope>NUCLEOTIDE SEQUENCE [LARGE SCALE GENOMIC DNA]</scope>
    <source>
        <strain evidence="2">DSM 45459</strain>
    </source>
</reference>
<protein>
    <submittedName>
        <fullName evidence="1">Beta protein</fullName>
    </submittedName>
</protein>